<gene>
    <name evidence="2" type="ORF">HLUCCA11_13340</name>
</gene>
<dbReference type="Proteomes" id="UP000050465">
    <property type="component" value="Unassembled WGS sequence"/>
</dbReference>
<reference evidence="2 3" key="1">
    <citation type="submission" date="2015-09" db="EMBL/GenBank/DDBJ databases">
        <title>Identification and resolution of microdiversity through metagenomic sequencing of parallel consortia.</title>
        <authorList>
            <person name="Nelson W.C."/>
            <person name="Romine M.F."/>
            <person name="Lindemann S.R."/>
        </authorList>
    </citation>
    <scope>NUCLEOTIDE SEQUENCE [LARGE SCALE GENOMIC DNA]</scope>
    <source>
        <strain evidence="2">Ana</strain>
    </source>
</reference>
<dbReference type="SUPFAM" id="SSF53850">
    <property type="entry name" value="Periplasmic binding protein-like II"/>
    <property type="match status" value="1"/>
</dbReference>
<dbReference type="PROSITE" id="PS51257">
    <property type="entry name" value="PROKAR_LIPOPROTEIN"/>
    <property type="match status" value="1"/>
</dbReference>
<comment type="caution">
    <text evidence="2">The sequence shown here is derived from an EMBL/GenBank/DDBJ whole genome shotgun (WGS) entry which is preliminary data.</text>
</comment>
<dbReference type="InterPro" id="IPR027939">
    <property type="entry name" value="NMT1/THI5"/>
</dbReference>
<protein>
    <submittedName>
        <fullName evidence="2">NitT/TauT family transport system substrate-binding protein</fullName>
    </submittedName>
</protein>
<feature type="domain" description="SsuA/THI5-like" evidence="1">
    <location>
        <begin position="83"/>
        <end position="295"/>
    </location>
</feature>
<name>A0A0P8DEQ2_9CYAN</name>
<accession>A0A0P8DEQ2</accession>
<dbReference type="STRING" id="1666911.HLUCCA11_13340"/>
<proteinExistence type="predicted"/>
<dbReference type="PATRIC" id="fig|1666911.3.peg.1434"/>
<dbReference type="PANTHER" id="PTHR31528:SF15">
    <property type="entry name" value="RIBOFLAVIN-BINDING PROTEIN RIBY"/>
    <property type="match status" value="1"/>
</dbReference>
<dbReference type="Gene3D" id="3.40.190.10">
    <property type="entry name" value="Periplasmic binding protein-like II"/>
    <property type="match status" value="2"/>
</dbReference>
<organism evidence="2 3">
    <name type="scientific">Phormidesmis priestleyi Ana</name>
    <dbReference type="NCBI Taxonomy" id="1666911"/>
    <lineage>
        <taxon>Bacteria</taxon>
        <taxon>Bacillati</taxon>
        <taxon>Cyanobacteriota</taxon>
        <taxon>Cyanophyceae</taxon>
        <taxon>Leptolyngbyales</taxon>
        <taxon>Leptolyngbyaceae</taxon>
        <taxon>Phormidesmis</taxon>
    </lineage>
</organism>
<dbReference type="Pfam" id="PF09084">
    <property type="entry name" value="NMT1"/>
    <property type="match status" value="1"/>
</dbReference>
<dbReference type="EMBL" id="LJZR01000017">
    <property type="protein sequence ID" value="KPQ34705.1"/>
    <property type="molecule type" value="Genomic_DNA"/>
</dbReference>
<dbReference type="GO" id="GO:0009228">
    <property type="term" value="P:thiamine biosynthetic process"/>
    <property type="evidence" value="ECO:0007669"/>
    <property type="project" value="InterPro"/>
</dbReference>
<dbReference type="AlphaFoldDB" id="A0A0P8DEQ2"/>
<dbReference type="InterPro" id="IPR015168">
    <property type="entry name" value="SsuA/THI5"/>
</dbReference>
<evidence type="ECO:0000313" key="2">
    <source>
        <dbReference type="EMBL" id="KPQ34705.1"/>
    </source>
</evidence>
<dbReference type="PANTHER" id="PTHR31528">
    <property type="entry name" value="4-AMINO-5-HYDROXYMETHYL-2-METHYLPYRIMIDINE PHOSPHATE SYNTHASE THI11-RELATED"/>
    <property type="match status" value="1"/>
</dbReference>
<sequence length="390" mass="42530">MKKPTKRSLFSNSLFTRPFGFSGMALVALLLITGCQTPSEVAVTEDISAETATDAEATKAAVDPQSLTPVKFTLSWLLQGVDAPMTLAIERGYFAEEGLDIQFERGFGSADTASKIAANQYDMGFGDMYSMIEFNQQNPNEKLVAVAVPYNKAPFVLIALKESGIKSVQDLAGKKLGAPAGDAPRRLWPVLAEQAGVDADSVEWVTMEPKLRETFLLQGEVDAISGFVYSMMPSLVKGGKSEEDLDIFYYIDNGLDFYGNVILVKESFLKENAETVKGFLNAYIRGMQDTLKDPVAGLDSVIAAGDELMERDAEKLRLQIALNNLLVNEEVETIGLGAVDPDRLKESIDQTVKGFGLSTTPAIEEVFDNSYLPPLEARQVPPASERQNLE</sequence>
<evidence type="ECO:0000313" key="3">
    <source>
        <dbReference type="Proteomes" id="UP000050465"/>
    </source>
</evidence>
<evidence type="ECO:0000259" key="1">
    <source>
        <dbReference type="Pfam" id="PF09084"/>
    </source>
</evidence>